<feature type="chain" id="PRO_5046736351" description="TNT domain-containing protein" evidence="2">
    <location>
        <begin position="31"/>
        <end position="240"/>
    </location>
</feature>
<evidence type="ECO:0000256" key="2">
    <source>
        <dbReference type="SAM" id="SignalP"/>
    </source>
</evidence>
<keyword evidence="5" id="KW-1185">Reference proteome</keyword>
<accession>A0ABP6IZ50</accession>
<keyword evidence="2" id="KW-0732">Signal</keyword>
<gene>
    <name evidence="4" type="ORF">GCM10010517_81150</name>
</gene>
<feature type="region of interest" description="Disordered" evidence="1">
    <location>
        <begin position="28"/>
        <end position="47"/>
    </location>
</feature>
<evidence type="ECO:0000313" key="5">
    <source>
        <dbReference type="Proteomes" id="UP001500831"/>
    </source>
</evidence>
<feature type="signal peptide" evidence="2">
    <location>
        <begin position="1"/>
        <end position="30"/>
    </location>
</feature>
<organism evidence="4 5">
    <name type="scientific">Streptosporangium fragile</name>
    <dbReference type="NCBI Taxonomy" id="46186"/>
    <lineage>
        <taxon>Bacteria</taxon>
        <taxon>Bacillati</taxon>
        <taxon>Actinomycetota</taxon>
        <taxon>Actinomycetes</taxon>
        <taxon>Streptosporangiales</taxon>
        <taxon>Streptosporangiaceae</taxon>
        <taxon>Streptosporangium</taxon>
    </lineage>
</organism>
<evidence type="ECO:0000313" key="4">
    <source>
        <dbReference type="EMBL" id="GAA2914803.1"/>
    </source>
</evidence>
<dbReference type="PANTHER" id="PTHR42059:SF1">
    <property type="entry name" value="TNT DOMAIN-CONTAINING PROTEIN"/>
    <property type="match status" value="1"/>
</dbReference>
<dbReference type="PANTHER" id="PTHR42059">
    <property type="entry name" value="TNT DOMAIN-CONTAINING PROTEIN"/>
    <property type="match status" value="1"/>
</dbReference>
<feature type="domain" description="TNT" evidence="3">
    <location>
        <begin position="131"/>
        <end position="238"/>
    </location>
</feature>
<dbReference type="InterPro" id="IPR025331">
    <property type="entry name" value="TNT"/>
</dbReference>
<dbReference type="Proteomes" id="UP001500831">
    <property type="component" value="Unassembled WGS sequence"/>
</dbReference>
<dbReference type="InterPro" id="IPR053024">
    <property type="entry name" value="Fungal_surface_NADase"/>
</dbReference>
<dbReference type="RefSeq" id="WP_344982273.1">
    <property type="nucleotide sequence ID" value="NZ_BAAAVI010000137.1"/>
</dbReference>
<evidence type="ECO:0000256" key="1">
    <source>
        <dbReference type="SAM" id="MobiDB-lite"/>
    </source>
</evidence>
<comment type="caution">
    <text evidence="4">The sequence shown here is derived from an EMBL/GenBank/DDBJ whole genome shotgun (WGS) entry which is preliminary data.</text>
</comment>
<sequence>MRHFRRGTPLAVAISIVAAALTGLTGPAPAGASAHPPAAPPPAVTDPPAQYQVCGPPYIDNDPNLGPKYLPKTGPLAEILKGYVPLNGLRPHQFVDRYWDTAANGWRYPPDYGFAHSGGYINGKPIVRTVTLYVGLRLDRFGSERGSFLAPLGASYIGRALPPSNLNTFAGAPQYVCNYHAYEVVKEFKVDAGPAAPAFQQAGRGTQYHVVSKHIPEAPQSSPDVSVEWLVANGYLKRLN</sequence>
<dbReference type="EMBL" id="BAAAVI010000137">
    <property type="protein sequence ID" value="GAA2914803.1"/>
    <property type="molecule type" value="Genomic_DNA"/>
</dbReference>
<reference evidence="5" key="1">
    <citation type="journal article" date="2019" name="Int. J. Syst. Evol. Microbiol.">
        <title>The Global Catalogue of Microorganisms (GCM) 10K type strain sequencing project: providing services to taxonomists for standard genome sequencing and annotation.</title>
        <authorList>
            <consortium name="The Broad Institute Genomics Platform"/>
            <consortium name="The Broad Institute Genome Sequencing Center for Infectious Disease"/>
            <person name="Wu L."/>
            <person name="Ma J."/>
        </authorList>
    </citation>
    <scope>NUCLEOTIDE SEQUENCE [LARGE SCALE GENOMIC DNA]</scope>
    <source>
        <strain evidence="5">JCM 6242</strain>
    </source>
</reference>
<evidence type="ECO:0000259" key="3">
    <source>
        <dbReference type="Pfam" id="PF14021"/>
    </source>
</evidence>
<name>A0ABP6IZ50_9ACTN</name>
<protein>
    <recommendedName>
        <fullName evidence="3">TNT domain-containing protein</fullName>
    </recommendedName>
</protein>
<dbReference type="Pfam" id="PF14021">
    <property type="entry name" value="TNT"/>
    <property type="match status" value="1"/>
</dbReference>
<proteinExistence type="predicted"/>